<dbReference type="EMBL" id="NMPR01000141">
    <property type="protein sequence ID" value="KAA8629307.1"/>
    <property type="molecule type" value="Genomic_DNA"/>
</dbReference>
<organism evidence="2 3">
    <name type="scientific">Sordaria macrospora</name>
    <dbReference type="NCBI Taxonomy" id="5147"/>
    <lineage>
        <taxon>Eukaryota</taxon>
        <taxon>Fungi</taxon>
        <taxon>Dikarya</taxon>
        <taxon>Ascomycota</taxon>
        <taxon>Pezizomycotina</taxon>
        <taxon>Sordariomycetes</taxon>
        <taxon>Sordariomycetidae</taxon>
        <taxon>Sordariales</taxon>
        <taxon>Sordariaceae</taxon>
        <taxon>Sordaria</taxon>
    </lineage>
</organism>
<dbReference type="AlphaFoldDB" id="A0A8S8ZFB0"/>
<feature type="region of interest" description="Disordered" evidence="1">
    <location>
        <begin position="286"/>
        <end position="322"/>
    </location>
</feature>
<dbReference type="Proteomes" id="UP000433876">
    <property type="component" value="Unassembled WGS sequence"/>
</dbReference>
<comment type="caution">
    <text evidence="2">The sequence shown here is derived from an EMBL/GenBank/DDBJ whole genome shotgun (WGS) entry which is preliminary data.</text>
</comment>
<gene>
    <name evidence="2" type="ORF">SMACR_06503</name>
</gene>
<feature type="region of interest" description="Disordered" evidence="1">
    <location>
        <begin position="386"/>
        <end position="474"/>
    </location>
</feature>
<dbReference type="VEuPathDB" id="FungiDB:SMAC_06503"/>
<evidence type="ECO:0000313" key="2">
    <source>
        <dbReference type="EMBL" id="KAA8629307.1"/>
    </source>
</evidence>
<protein>
    <submittedName>
        <fullName evidence="2">Uncharacterized protein</fullName>
    </submittedName>
</protein>
<accession>A0A8S8ZFB0</accession>
<reference evidence="2 3" key="1">
    <citation type="submission" date="2017-07" db="EMBL/GenBank/DDBJ databases">
        <title>Genome sequence of the Sordaria macrospora wild type strain R19027.</title>
        <authorList>
            <person name="Nowrousian M."/>
            <person name="Teichert I."/>
            <person name="Kueck U."/>
        </authorList>
    </citation>
    <scope>NUCLEOTIDE SEQUENCE [LARGE SCALE GENOMIC DNA]</scope>
    <source>
        <strain evidence="2 3">R19027</strain>
        <tissue evidence="2">Mycelium</tissue>
    </source>
</reference>
<sequence length="474" mass="54537">MISQIPYRDIYYCPRAHLLQLLVLHRRHRLKRFLLEHSEKRVDCRASPRQAQGVRRKRQNPQVLGLTTKTTTYNKMNEPTSPTLFPLTSLANTPRLLSPEPRVRVKRVHIKREEPPSEPAPDFFPVPIQRPQLHPSVLTLSHLRRRRLRHNLPRDLVSISKICRDLQERVNDVPVPIIPTVPSFPHLRSAGPVNVYEDAVAAATAATEDAERIQDIKIQLELHAHELEVMRGCVFERFEDLFDAERLKILKMQVDCCFRDLHELQVEINHRVWSGRLRQPLQPLEKVHVSLPTGSEGKRRGRGREGERESGSEQASKQREVPARDVAMGSGLDIDLNLNVGAQFEGIEWPEFTDEQIADMLKEMEEEMLDEPVDWEEILRAEARVEDRPVKREPEDDGMKLDDADETETAKVDHANGEEVDKERMEEDADMKEPEESIWSEESGGVDPRACLSLAHPCDPGAGWSWNPAWGRRQ</sequence>
<feature type="compositionally biased region" description="Basic and acidic residues" evidence="1">
    <location>
        <begin position="303"/>
        <end position="322"/>
    </location>
</feature>
<evidence type="ECO:0000313" key="3">
    <source>
        <dbReference type="Proteomes" id="UP000433876"/>
    </source>
</evidence>
<feature type="compositionally biased region" description="Basic and acidic residues" evidence="1">
    <location>
        <begin position="386"/>
        <end position="435"/>
    </location>
</feature>
<evidence type="ECO:0000256" key="1">
    <source>
        <dbReference type="SAM" id="MobiDB-lite"/>
    </source>
</evidence>
<name>A0A8S8ZFB0_SORMA</name>
<proteinExistence type="predicted"/>